<dbReference type="KEGG" id="dalk:DSCA_40610"/>
<accession>A0A5K7YT00</accession>
<organism evidence="1 2">
    <name type="scientific">Desulfosarcina alkanivorans</name>
    <dbReference type="NCBI Taxonomy" id="571177"/>
    <lineage>
        <taxon>Bacteria</taxon>
        <taxon>Pseudomonadati</taxon>
        <taxon>Thermodesulfobacteriota</taxon>
        <taxon>Desulfobacteria</taxon>
        <taxon>Desulfobacterales</taxon>
        <taxon>Desulfosarcinaceae</taxon>
        <taxon>Desulfosarcina</taxon>
    </lineage>
</organism>
<sequence length="128" mass="15058">MMKRMVFLMLLIFLVWPVGASAGRLHSKHWYQERWCARMAGARAEPASSVYDCRTDTYVIEFDYADHWYEAIGESLHYALQTGKKAGIVLIMEHASDRRYWEKLNRTIDHYRLPIHTWQTSRGVAPPQ</sequence>
<gene>
    <name evidence="1" type="ORF">DSCA_40610</name>
</gene>
<proteinExistence type="predicted"/>
<protein>
    <submittedName>
        <fullName evidence="1">Uncharacterized protein</fullName>
    </submittedName>
</protein>
<dbReference type="Proteomes" id="UP000427906">
    <property type="component" value="Chromosome"/>
</dbReference>
<dbReference type="AlphaFoldDB" id="A0A5K7YT00"/>
<evidence type="ECO:0000313" key="1">
    <source>
        <dbReference type="EMBL" id="BBO70131.1"/>
    </source>
</evidence>
<evidence type="ECO:0000313" key="2">
    <source>
        <dbReference type="Proteomes" id="UP000427906"/>
    </source>
</evidence>
<dbReference type="OrthoDB" id="5457266at2"/>
<reference evidence="1 2" key="1">
    <citation type="submission" date="2019-11" db="EMBL/GenBank/DDBJ databases">
        <title>Comparative genomics of hydrocarbon-degrading Desulfosarcina strains.</title>
        <authorList>
            <person name="Watanabe M."/>
            <person name="Kojima H."/>
            <person name="Fukui M."/>
        </authorList>
    </citation>
    <scope>NUCLEOTIDE SEQUENCE [LARGE SCALE GENOMIC DNA]</scope>
    <source>
        <strain evidence="1 2">PL12</strain>
    </source>
</reference>
<dbReference type="RefSeq" id="WP_155318102.1">
    <property type="nucleotide sequence ID" value="NZ_AP021874.1"/>
</dbReference>
<name>A0A5K7YT00_9BACT</name>
<keyword evidence="2" id="KW-1185">Reference proteome</keyword>
<dbReference type="EMBL" id="AP021874">
    <property type="protein sequence ID" value="BBO70131.1"/>
    <property type="molecule type" value="Genomic_DNA"/>
</dbReference>